<sequence length="239" mass="24804">MMNTHYDALGHDGVLVPLHVLPEDLATVLDGLRRMRNLRGFIVTVPHKEAIVAFCDTLTDAAREVGAVNVVRREADGRLTGGQFDGEGFIAGLRDAGHEVAGRAVVMAGAGGAGAGLAFAFARHGAARLTIHNRTMAKAEQLAARVRAAYPACDARAGSADPSGHDIVANATSLGMKDGDALPLDVTRLAPPMLAAEVIMTPEVTPFLAEATKRGCATHGGKPMLAAQIPLLARFMGAG</sequence>
<keyword evidence="4" id="KW-0560">Oxidoreductase</keyword>
<dbReference type="AlphaFoldDB" id="A0A9X9WUJ7"/>
<keyword evidence="10" id="KW-1185">Reference proteome</keyword>
<dbReference type="InterPro" id="IPR022893">
    <property type="entry name" value="Shikimate_DH_fam"/>
</dbReference>
<organism evidence="9 10">
    <name type="scientific">Neoroseomonas soli</name>
    <dbReference type="NCBI Taxonomy" id="1081025"/>
    <lineage>
        <taxon>Bacteria</taxon>
        <taxon>Pseudomonadati</taxon>
        <taxon>Pseudomonadota</taxon>
        <taxon>Alphaproteobacteria</taxon>
        <taxon>Acetobacterales</taxon>
        <taxon>Acetobacteraceae</taxon>
        <taxon>Neoroseomonas</taxon>
    </lineage>
</organism>
<evidence type="ECO:0000256" key="1">
    <source>
        <dbReference type="ARBA" id="ARBA00004871"/>
    </source>
</evidence>
<dbReference type="SUPFAM" id="SSF51735">
    <property type="entry name" value="NAD(P)-binding Rossmann-fold domains"/>
    <property type="match status" value="1"/>
</dbReference>
<dbReference type="GO" id="GO:0004764">
    <property type="term" value="F:shikimate 3-dehydrogenase (NADP+) activity"/>
    <property type="evidence" value="ECO:0007669"/>
    <property type="project" value="UniProtKB-EC"/>
</dbReference>
<name>A0A9X9WUJ7_9PROT</name>
<dbReference type="GO" id="GO:0005829">
    <property type="term" value="C:cytosol"/>
    <property type="evidence" value="ECO:0007669"/>
    <property type="project" value="TreeGrafter"/>
</dbReference>
<evidence type="ECO:0000313" key="9">
    <source>
        <dbReference type="EMBL" id="MBR0670826.1"/>
    </source>
</evidence>
<dbReference type="InterPro" id="IPR013708">
    <property type="entry name" value="Shikimate_DH-bd_N"/>
</dbReference>
<evidence type="ECO:0000256" key="6">
    <source>
        <dbReference type="ARBA" id="ARBA00049442"/>
    </source>
</evidence>
<dbReference type="GO" id="GO:0009073">
    <property type="term" value="P:aromatic amino acid family biosynthetic process"/>
    <property type="evidence" value="ECO:0007669"/>
    <property type="project" value="UniProtKB-KW"/>
</dbReference>
<dbReference type="GO" id="GO:0050661">
    <property type="term" value="F:NADP binding"/>
    <property type="evidence" value="ECO:0007669"/>
    <property type="project" value="TreeGrafter"/>
</dbReference>
<dbReference type="EMBL" id="JAAEDM010000011">
    <property type="protein sequence ID" value="MBR0670826.1"/>
    <property type="molecule type" value="Genomic_DNA"/>
</dbReference>
<dbReference type="InterPro" id="IPR046346">
    <property type="entry name" value="Aminoacid_DH-like_N_sf"/>
</dbReference>
<dbReference type="Gene3D" id="3.40.50.720">
    <property type="entry name" value="NAD(P)-binding Rossmann-like Domain"/>
    <property type="match status" value="1"/>
</dbReference>
<dbReference type="PANTHER" id="PTHR21089:SF1">
    <property type="entry name" value="BIFUNCTIONAL 3-DEHYDROQUINATE DEHYDRATASE_SHIKIMATE DEHYDROGENASE, CHLOROPLASTIC"/>
    <property type="match status" value="1"/>
</dbReference>
<dbReference type="EC" id="1.1.1.25" evidence="2"/>
<evidence type="ECO:0000256" key="3">
    <source>
        <dbReference type="ARBA" id="ARBA00022857"/>
    </source>
</evidence>
<gene>
    <name evidence="9" type="ORF">GXW76_06550</name>
</gene>
<dbReference type="SUPFAM" id="SSF53223">
    <property type="entry name" value="Aminoacid dehydrogenase-like, N-terminal domain"/>
    <property type="match status" value="1"/>
</dbReference>
<comment type="caution">
    <text evidence="9">The sequence shown here is derived from an EMBL/GenBank/DDBJ whole genome shotgun (WGS) entry which is preliminary data.</text>
</comment>
<dbReference type="Pfam" id="PF01488">
    <property type="entry name" value="Shikimate_DH"/>
    <property type="match status" value="1"/>
</dbReference>
<reference evidence="9" key="2">
    <citation type="journal article" date="2021" name="Syst. Appl. Microbiol.">
        <title>Roseomonas hellenica sp. nov., isolated from roots of wild-growing Alkanna tinctoria.</title>
        <authorList>
            <person name="Rat A."/>
            <person name="Naranjo H.D."/>
            <person name="Lebbe L."/>
            <person name="Cnockaert M."/>
            <person name="Krigas N."/>
            <person name="Grigoriadou K."/>
            <person name="Maloupa E."/>
            <person name="Willems A."/>
        </authorList>
    </citation>
    <scope>NUCLEOTIDE SEQUENCE</scope>
    <source>
        <strain evidence="9">LMG 31231</strain>
    </source>
</reference>
<dbReference type="Gene3D" id="3.40.50.10860">
    <property type="entry name" value="Leucine Dehydrogenase, chain A, domain 1"/>
    <property type="match status" value="1"/>
</dbReference>
<dbReference type="Proteomes" id="UP001138751">
    <property type="component" value="Unassembled WGS sequence"/>
</dbReference>
<dbReference type="InterPro" id="IPR006151">
    <property type="entry name" value="Shikm_DH/Glu-tRNA_Rdtase"/>
</dbReference>
<dbReference type="GO" id="GO:0019632">
    <property type="term" value="P:shikimate metabolic process"/>
    <property type="evidence" value="ECO:0007669"/>
    <property type="project" value="TreeGrafter"/>
</dbReference>
<proteinExistence type="predicted"/>
<dbReference type="CDD" id="cd01065">
    <property type="entry name" value="NAD_bind_Shikimate_DH"/>
    <property type="match status" value="1"/>
</dbReference>
<keyword evidence="3" id="KW-0521">NADP</keyword>
<evidence type="ECO:0000256" key="5">
    <source>
        <dbReference type="ARBA" id="ARBA00023141"/>
    </source>
</evidence>
<keyword evidence="5" id="KW-0028">Amino-acid biosynthesis</keyword>
<reference evidence="9" key="1">
    <citation type="submission" date="2020-01" db="EMBL/GenBank/DDBJ databases">
        <authorList>
            <person name="Rat A."/>
        </authorList>
    </citation>
    <scope>NUCLEOTIDE SEQUENCE</scope>
    <source>
        <strain evidence="9">LMG 31231</strain>
    </source>
</reference>
<comment type="pathway">
    <text evidence="1">Metabolic intermediate biosynthesis; chorismate biosynthesis; chorismate from D-erythrose 4-phosphate and phosphoenolpyruvate: step 4/7.</text>
</comment>
<feature type="domain" description="Shikimate dehydrogenase substrate binding N-terminal" evidence="8">
    <location>
        <begin position="1"/>
        <end position="71"/>
    </location>
</feature>
<protein>
    <recommendedName>
        <fullName evidence="2">shikimate dehydrogenase (NADP(+))</fullName>
        <ecNumber evidence="2">1.1.1.25</ecNumber>
    </recommendedName>
</protein>
<evidence type="ECO:0000313" key="10">
    <source>
        <dbReference type="Proteomes" id="UP001138751"/>
    </source>
</evidence>
<dbReference type="PANTHER" id="PTHR21089">
    <property type="entry name" value="SHIKIMATE DEHYDROGENASE"/>
    <property type="match status" value="1"/>
</dbReference>
<evidence type="ECO:0000256" key="2">
    <source>
        <dbReference type="ARBA" id="ARBA00012962"/>
    </source>
</evidence>
<dbReference type="GO" id="GO:0009423">
    <property type="term" value="P:chorismate biosynthetic process"/>
    <property type="evidence" value="ECO:0007669"/>
    <property type="project" value="TreeGrafter"/>
</dbReference>
<feature type="domain" description="Quinate/shikimate 5-dehydrogenase/glutamyl-tRNA reductase" evidence="7">
    <location>
        <begin position="99"/>
        <end position="154"/>
    </location>
</feature>
<comment type="catalytic activity">
    <reaction evidence="6">
        <text>shikimate + NADP(+) = 3-dehydroshikimate + NADPH + H(+)</text>
        <dbReference type="Rhea" id="RHEA:17737"/>
        <dbReference type="ChEBI" id="CHEBI:15378"/>
        <dbReference type="ChEBI" id="CHEBI:16630"/>
        <dbReference type="ChEBI" id="CHEBI:36208"/>
        <dbReference type="ChEBI" id="CHEBI:57783"/>
        <dbReference type="ChEBI" id="CHEBI:58349"/>
        <dbReference type="EC" id="1.1.1.25"/>
    </reaction>
</comment>
<evidence type="ECO:0000259" key="8">
    <source>
        <dbReference type="Pfam" id="PF08501"/>
    </source>
</evidence>
<evidence type="ECO:0000256" key="4">
    <source>
        <dbReference type="ARBA" id="ARBA00023002"/>
    </source>
</evidence>
<evidence type="ECO:0000259" key="7">
    <source>
        <dbReference type="Pfam" id="PF01488"/>
    </source>
</evidence>
<dbReference type="InterPro" id="IPR036291">
    <property type="entry name" value="NAD(P)-bd_dom_sf"/>
</dbReference>
<dbReference type="Pfam" id="PF08501">
    <property type="entry name" value="Shikimate_dh_N"/>
    <property type="match status" value="1"/>
</dbReference>
<accession>A0A9X9WUJ7</accession>
<keyword evidence="5" id="KW-0057">Aromatic amino acid biosynthesis</keyword>